<sequence>MAAWMNELSPSTRRSIDRLRVEFIDTNTTNSVTGLITTAVDAWGVEHLEVAAAPVTSSSGPMELSYKFSGGRISDDPHSSRLKTLKLTKCRPQIS</sequence>
<dbReference type="AlphaFoldDB" id="A0A6G1EFS5"/>
<organism evidence="1 2">
    <name type="scientific">Oryza meyeriana var. granulata</name>
    <dbReference type="NCBI Taxonomy" id="110450"/>
    <lineage>
        <taxon>Eukaryota</taxon>
        <taxon>Viridiplantae</taxon>
        <taxon>Streptophyta</taxon>
        <taxon>Embryophyta</taxon>
        <taxon>Tracheophyta</taxon>
        <taxon>Spermatophyta</taxon>
        <taxon>Magnoliopsida</taxon>
        <taxon>Liliopsida</taxon>
        <taxon>Poales</taxon>
        <taxon>Poaceae</taxon>
        <taxon>BOP clade</taxon>
        <taxon>Oryzoideae</taxon>
        <taxon>Oryzeae</taxon>
        <taxon>Oryzinae</taxon>
        <taxon>Oryza</taxon>
        <taxon>Oryza meyeriana</taxon>
    </lineage>
</organism>
<name>A0A6G1EFS5_9ORYZ</name>
<evidence type="ECO:0000313" key="2">
    <source>
        <dbReference type="Proteomes" id="UP000479710"/>
    </source>
</evidence>
<keyword evidence="2" id="KW-1185">Reference proteome</keyword>
<proteinExistence type="predicted"/>
<dbReference type="PANTHER" id="PTHR35545:SF26">
    <property type="entry name" value="F-BOX DOMAIN-CONTAINING PROTEIN"/>
    <property type="match status" value="1"/>
</dbReference>
<dbReference type="Proteomes" id="UP000479710">
    <property type="component" value="Unassembled WGS sequence"/>
</dbReference>
<accession>A0A6G1EFS5</accession>
<evidence type="ECO:0000313" key="1">
    <source>
        <dbReference type="EMBL" id="KAF0923609.1"/>
    </source>
</evidence>
<reference evidence="1 2" key="1">
    <citation type="submission" date="2019-11" db="EMBL/GenBank/DDBJ databases">
        <title>Whole genome sequence of Oryza granulata.</title>
        <authorList>
            <person name="Li W."/>
        </authorList>
    </citation>
    <scope>NUCLEOTIDE SEQUENCE [LARGE SCALE GENOMIC DNA]</scope>
    <source>
        <strain evidence="2">cv. Menghai</strain>
        <tissue evidence="1">Leaf</tissue>
    </source>
</reference>
<comment type="caution">
    <text evidence="1">The sequence shown here is derived from an EMBL/GenBank/DDBJ whole genome shotgun (WGS) entry which is preliminary data.</text>
</comment>
<dbReference type="OrthoDB" id="703036at2759"/>
<protein>
    <submittedName>
        <fullName evidence="1">Uncharacterized protein</fullName>
    </submittedName>
</protein>
<gene>
    <name evidence="1" type="ORF">E2562_006598</name>
</gene>
<dbReference type="PANTHER" id="PTHR35545">
    <property type="entry name" value="F-BOX DOMAIN-CONTAINING PROTEIN"/>
    <property type="match status" value="1"/>
</dbReference>
<dbReference type="EMBL" id="SPHZ02000003">
    <property type="protein sequence ID" value="KAF0923609.1"/>
    <property type="molecule type" value="Genomic_DNA"/>
</dbReference>